<dbReference type="AlphaFoldDB" id="A0AAD3S3A4"/>
<gene>
    <name evidence="2" type="ORF">Nepgr_005420</name>
</gene>
<keyword evidence="1" id="KW-0472">Membrane</keyword>
<evidence type="ECO:0000313" key="2">
    <source>
        <dbReference type="EMBL" id="GMH03581.1"/>
    </source>
</evidence>
<reference evidence="2" key="1">
    <citation type="submission" date="2023-05" db="EMBL/GenBank/DDBJ databases">
        <title>Nepenthes gracilis genome sequencing.</title>
        <authorList>
            <person name="Fukushima K."/>
        </authorList>
    </citation>
    <scope>NUCLEOTIDE SEQUENCE</scope>
    <source>
        <strain evidence="2">SING2019-196</strain>
    </source>
</reference>
<keyword evidence="3" id="KW-1185">Reference proteome</keyword>
<accession>A0AAD3S3A4</accession>
<dbReference type="Proteomes" id="UP001279734">
    <property type="component" value="Unassembled WGS sequence"/>
</dbReference>
<sequence>MFPVWELLGGLRLNRQFGALWALLWILPRLVYFTSLVCLPRLSILSRMIQLASQRLMDQGRLWCKTTGQWVGRHWRKKEQNDQPRSKMGPRTAKVAMEERGSLGAFCISAFWPVWLKANG</sequence>
<keyword evidence="1" id="KW-0812">Transmembrane</keyword>
<dbReference type="EMBL" id="BSYO01000004">
    <property type="protein sequence ID" value="GMH03581.1"/>
    <property type="molecule type" value="Genomic_DNA"/>
</dbReference>
<protein>
    <submittedName>
        <fullName evidence="2">Uncharacterized protein</fullName>
    </submittedName>
</protein>
<evidence type="ECO:0000256" key="1">
    <source>
        <dbReference type="SAM" id="Phobius"/>
    </source>
</evidence>
<proteinExistence type="predicted"/>
<comment type="caution">
    <text evidence="2">The sequence shown here is derived from an EMBL/GenBank/DDBJ whole genome shotgun (WGS) entry which is preliminary data.</text>
</comment>
<feature type="transmembrane region" description="Helical" evidence="1">
    <location>
        <begin position="20"/>
        <end position="39"/>
    </location>
</feature>
<organism evidence="2 3">
    <name type="scientific">Nepenthes gracilis</name>
    <name type="common">Slender pitcher plant</name>
    <dbReference type="NCBI Taxonomy" id="150966"/>
    <lineage>
        <taxon>Eukaryota</taxon>
        <taxon>Viridiplantae</taxon>
        <taxon>Streptophyta</taxon>
        <taxon>Embryophyta</taxon>
        <taxon>Tracheophyta</taxon>
        <taxon>Spermatophyta</taxon>
        <taxon>Magnoliopsida</taxon>
        <taxon>eudicotyledons</taxon>
        <taxon>Gunneridae</taxon>
        <taxon>Pentapetalae</taxon>
        <taxon>Caryophyllales</taxon>
        <taxon>Nepenthaceae</taxon>
        <taxon>Nepenthes</taxon>
    </lineage>
</organism>
<keyword evidence="1" id="KW-1133">Transmembrane helix</keyword>
<name>A0AAD3S3A4_NEPGR</name>
<evidence type="ECO:0000313" key="3">
    <source>
        <dbReference type="Proteomes" id="UP001279734"/>
    </source>
</evidence>